<feature type="transmembrane region" description="Helical" evidence="4">
    <location>
        <begin position="12"/>
        <end position="30"/>
    </location>
</feature>
<dbReference type="PANTHER" id="PTHR45586">
    <property type="entry name" value="TPR REPEAT-CONTAINING PROTEIN PA4667"/>
    <property type="match status" value="1"/>
</dbReference>
<evidence type="ECO:0000256" key="3">
    <source>
        <dbReference type="PROSITE-ProRule" id="PRU00339"/>
    </source>
</evidence>
<sequence>MDLKLIWSKHKVRLIALIVLAGVALLWLVFSPTTFKFLHGDAQETLREAETALSEHSYQEALTLYQKAMLIDKSNYLPYLAAAEIYSLKNQPQNALDLILQGVQNAAEKKELYLEAGRLSLALNDPQKAREYLLHADQQDFQTHLLAGQTYLVQDNLPQAQKMLSAATTTQPTDPASHYYLALALVFDDPQKALEEAKTASERNWEGKAKALSLQQTLAEMLAAKNDLFKTTLMCYALLAAGYPQPTINPLRAVLRQDPKYRDALILLGTVQFKLEQENEALSYLNAALQIDPAYAQTSLLLGQIYESQTNFPEAQKYFEQASELEHLNVTFLEELATFYERREQFTQATDTWEKLTANEEEVDLTKIENEIHLAFLYLDKLHDLAKGGDWASQLKTASDSDSLPLPDADLKSRIEDLDLWFSFSQGKEKEALEGYQTLVTQSPYNPLFWYHKAKVEEALGKKKESKESLTRARDLDLTGEIGLLPQ</sequence>
<dbReference type="InterPro" id="IPR011990">
    <property type="entry name" value="TPR-like_helical_dom_sf"/>
</dbReference>
<keyword evidence="4" id="KW-0812">Transmembrane</keyword>
<dbReference type="InterPro" id="IPR051012">
    <property type="entry name" value="CellSynth/LPSAsmb/PSIAsmb"/>
</dbReference>
<dbReference type="InterPro" id="IPR019734">
    <property type="entry name" value="TPR_rpt"/>
</dbReference>
<dbReference type="Proteomes" id="UP000229916">
    <property type="component" value="Unassembled WGS sequence"/>
</dbReference>
<keyword evidence="4" id="KW-1133">Transmembrane helix</keyword>
<evidence type="ECO:0000256" key="4">
    <source>
        <dbReference type="SAM" id="Phobius"/>
    </source>
</evidence>
<name>A0A2M7AMV3_UNCKA</name>
<evidence type="ECO:0000256" key="1">
    <source>
        <dbReference type="ARBA" id="ARBA00022737"/>
    </source>
</evidence>
<gene>
    <name evidence="5" type="ORF">COS81_03510</name>
</gene>
<dbReference type="SMART" id="SM00028">
    <property type="entry name" value="TPR"/>
    <property type="match status" value="6"/>
</dbReference>
<feature type="repeat" description="TPR" evidence="3">
    <location>
        <begin position="296"/>
        <end position="329"/>
    </location>
</feature>
<evidence type="ECO:0008006" key="7">
    <source>
        <dbReference type="Google" id="ProtNLM"/>
    </source>
</evidence>
<keyword evidence="2 3" id="KW-0802">TPR repeat</keyword>
<evidence type="ECO:0000313" key="6">
    <source>
        <dbReference type="Proteomes" id="UP000229916"/>
    </source>
</evidence>
<protein>
    <recommendedName>
        <fullName evidence="7">Tetratricopeptide repeat protein</fullName>
    </recommendedName>
</protein>
<dbReference type="AlphaFoldDB" id="A0A2M7AMV3"/>
<dbReference type="EMBL" id="PEWD01000067">
    <property type="protein sequence ID" value="PIU68570.1"/>
    <property type="molecule type" value="Genomic_DNA"/>
</dbReference>
<dbReference type="Gene3D" id="1.25.40.10">
    <property type="entry name" value="Tetratricopeptide repeat domain"/>
    <property type="match status" value="3"/>
</dbReference>
<evidence type="ECO:0000256" key="2">
    <source>
        <dbReference type="ARBA" id="ARBA00022803"/>
    </source>
</evidence>
<dbReference type="PROSITE" id="PS50005">
    <property type="entry name" value="TPR"/>
    <property type="match status" value="2"/>
</dbReference>
<keyword evidence="1" id="KW-0677">Repeat</keyword>
<dbReference type="PANTHER" id="PTHR45586:SF1">
    <property type="entry name" value="LIPOPOLYSACCHARIDE ASSEMBLY PROTEIN B"/>
    <property type="match status" value="1"/>
</dbReference>
<accession>A0A2M7AMV3</accession>
<organism evidence="5 6">
    <name type="scientific">candidate division WWE3 bacterium CG06_land_8_20_14_3_00_42_16</name>
    <dbReference type="NCBI Taxonomy" id="1975083"/>
    <lineage>
        <taxon>Bacteria</taxon>
        <taxon>Katanobacteria</taxon>
    </lineage>
</organism>
<keyword evidence="4" id="KW-0472">Membrane</keyword>
<proteinExistence type="predicted"/>
<dbReference type="Pfam" id="PF14559">
    <property type="entry name" value="TPR_19"/>
    <property type="match status" value="1"/>
</dbReference>
<reference evidence="6" key="1">
    <citation type="submission" date="2017-09" db="EMBL/GenBank/DDBJ databases">
        <title>Depth-based differentiation of microbial function through sediment-hosted aquifers and enrichment of novel symbionts in the deep terrestrial subsurface.</title>
        <authorList>
            <person name="Probst A.J."/>
            <person name="Ladd B."/>
            <person name="Jarett J.K."/>
            <person name="Geller-Mcgrath D.E."/>
            <person name="Sieber C.M.K."/>
            <person name="Emerson J.B."/>
            <person name="Anantharaman K."/>
            <person name="Thomas B.C."/>
            <person name="Malmstrom R."/>
            <person name="Stieglmeier M."/>
            <person name="Klingl A."/>
            <person name="Woyke T."/>
            <person name="Ryan C.M."/>
            <person name="Banfield J.F."/>
        </authorList>
    </citation>
    <scope>NUCLEOTIDE SEQUENCE [LARGE SCALE GENOMIC DNA]</scope>
</reference>
<dbReference type="SUPFAM" id="SSF48452">
    <property type="entry name" value="TPR-like"/>
    <property type="match status" value="2"/>
</dbReference>
<feature type="repeat" description="TPR" evidence="3">
    <location>
        <begin position="262"/>
        <end position="295"/>
    </location>
</feature>
<evidence type="ECO:0000313" key="5">
    <source>
        <dbReference type="EMBL" id="PIU68570.1"/>
    </source>
</evidence>
<comment type="caution">
    <text evidence="5">The sequence shown here is derived from an EMBL/GenBank/DDBJ whole genome shotgun (WGS) entry which is preliminary data.</text>
</comment>